<evidence type="ECO:0000313" key="1">
    <source>
        <dbReference type="EMBL" id="MEJ8661403.1"/>
    </source>
</evidence>
<accession>A0ACC6QSJ8</accession>
<gene>
    <name evidence="1" type="ORF">WKI58_33685</name>
</gene>
<name>A0ACC6QSJ8_9ACTN</name>
<reference evidence="1" key="1">
    <citation type="submission" date="2024-03" db="EMBL/GenBank/DDBJ databases">
        <title>Novel Streptomyces species of biotechnological and ecological value are a feature of Machair soil.</title>
        <authorList>
            <person name="Prole J.R."/>
            <person name="Goodfellow M."/>
            <person name="Allenby N."/>
            <person name="Ward A.C."/>
        </authorList>
    </citation>
    <scope>NUCLEOTIDE SEQUENCE</scope>
    <source>
        <strain evidence="1">MS1.AVA.4</strain>
    </source>
</reference>
<comment type="caution">
    <text evidence="1">The sequence shown here is derived from an EMBL/GenBank/DDBJ whole genome shotgun (WGS) entry which is preliminary data.</text>
</comment>
<protein>
    <submittedName>
        <fullName evidence="1">Serine hydrolase</fullName>
    </submittedName>
</protein>
<dbReference type="EMBL" id="JBBKAI010000002">
    <property type="protein sequence ID" value="MEJ8661403.1"/>
    <property type="molecule type" value="Genomic_DNA"/>
</dbReference>
<keyword evidence="2" id="KW-1185">Reference proteome</keyword>
<sequence length="337" mass="33388">MGEGIPEQVGGHGGGSRALHPVAHRLVRSVAGTAVVLAVGATVAAAYGAAHAGNGAGRTAEAAASVTTAAPSPSPTPSRSMSPSPSAAPSPSPAVDLATVLAPVAAEADGGLSVAVRDSTSGRSAVYGEEAFDSASIAKVNILATLLLQAQDEGRELTALEKSRAVTMIENSDNAAALALWRAIGRAEGLEVADERFGMTSTRGGAGDLWGLTQTTAADQLALLDVVFGDSGSPLTAASRAYVSHLMGNVSAGQDWGVSAAASTGSEGAGTALKNGWLPRSATGLWVINSVGRIEADGRTYLVAVLSDGNRSKQAGVGTVEDAARAAVAAVGVLSGR</sequence>
<evidence type="ECO:0000313" key="2">
    <source>
        <dbReference type="Proteomes" id="UP001375539"/>
    </source>
</evidence>
<keyword evidence="1" id="KW-0378">Hydrolase</keyword>
<dbReference type="Proteomes" id="UP001375539">
    <property type="component" value="Unassembled WGS sequence"/>
</dbReference>
<organism evidence="1 2">
    <name type="scientific">Streptomyces pratisoli</name>
    <dbReference type="NCBI Taxonomy" id="3139917"/>
    <lineage>
        <taxon>Bacteria</taxon>
        <taxon>Bacillati</taxon>
        <taxon>Actinomycetota</taxon>
        <taxon>Actinomycetes</taxon>
        <taxon>Kitasatosporales</taxon>
        <taxon>Streptomycetaceae</taxon>
        <taxon>Streptomyces</taxon>
    </lineage>
</organism>
<proteinExistence type="predicted"/>